<feature type="compositionally biased region" description="Polar residues" evidence="1">
    <location>
        <begin position="722"/>
        <end position="734"/>
    </location>
</feature>
<comment type="caution">
    <text evidence="2">The sequence shown here is derived from an EMBL/GenBank/DDBJ whole genome shotgun (WGS) entry which is preliminary data.</text>
</comment>
<feature type="region of interest" description="Disordered" evidence="1">
    <location>
        <begin position="383"/>
        <end position="404"/>
    </location>
</feature>
<evidence type="ECO:0000256" key="1">
    <source>
        <dbReference type="SAM" id="MobiDB-lite"/>
    </source>
</evidence>
<sequence>MASAPLFGSADDHLLWNGLSFLNQEIARRIPRQPGQILVHATQSANKGHRRGSYEWQQDVFCNLLVRQREVIASILAGLVPKSAAPNDPDDFTIIAQPKILIAANPRKDDHVKPAEKTNKMWISAVTPTRLDTSEGVIAAVLRQYQELNGQVTFSTHVGWVLGLLSDCHAENLEDAAYKTATDALAQYVYLVSYPKMRARLEIKPQSGKDNFFDTITADYTRFSSASLTSPVPRGVAHVLPTPNQSQYAWYMFDDVAAIDGGQWVASKATARDRYHAPLYDVEGRKYFQGMLSVVVRKFKAALDSLSTALAECKSNSWETATTTQCVMDITRKVAEAQKCVTALSTLLTLFARKPFGNQKLDLLSLHLIWLAECAKVQNRSDLPLTTTAPDGTPSPPSNVSPRRHNTFSLALRNTEDDNAGPNFEDIEDADDEYPELEALDELQQLGELNLEDGKADTKPGANGWAAAAHKQLHLGCLHQHSFEHAVPRVRLADMRIKSSHIRNADVQVMDIKFGKFPSKRLSAEKCLDVILEMPGSGKLNREELVDRITAKMQDRVREESSDDALSAKLDQVKAKWLTNTTFGGTMHCKTMIMSIMILARSTEIPESMTTGEWLENNGIFGLKNTIMALVNNPLSLLNVSKRCCPPCENLVKIMIKEGVFEPGKQVDIAYPGYHTKWSASTLPPFLTKTYVDQCLDFAKQDALKKLQELQKRIDEDKTSSKDSASPDSNTTTADLMEDQSHMIMGIWDPNFTPPPRPSKREANTPEPGSGSPSKSTRKKEDDDAK</sequence>
<feature type="region of interest" description="Disordered" evidence="1">
    <location>
        <begin position="714"/>
        <end position="786"/>
    </location>
</feature>
<accession>A0A0F4GL05</accession>
<evidence type="ECO:0000313" key="3">
    <source>
        <dbReference type="Proteomes" id="UP000033647"/>
    </source>
</evidence>
<reference evidence="2 3" key="1">
    <citation type="submission" date="2015-03" db="EMBL/GenBank/DDBJ databases">
        <title>RNA-seq based gene annotation and comparative genomics of four Zymoseptoria species reveal species-specific pathogenicity related genes and transposable element activity.</title>
        <authorList>
            <person name="Grandaubert J."/>
            <person name="Bhattacharyya A."/>
            <person name="Stukenbrock E.H."/>
        </authorList>
    </citation>
    <scope>NUCLEOTIDE SEQUENCE [LARGE SCALE GENOMIC DNA]</scope>
    <source>
        <strain evidence="2 3">Zb18110</strain>
    </source>
</reference>
<organism evidence="2 3">
    <name type="scientific">Zymoseptoria brevis</name>
    <dbReference type="NCBI Taxonomy" id="1047168"/>
    <lineage>
        <taxon>Eukaryota</taxon>
        <taxon>Fungi</taxon>
        <taxon>Dikarya</taxon>
        <taxon>Ascomycota</taxon>
        <taxon>Pezizomycotina</taxon>
        <taxon>Dothideomycetes</taxon>
        <taxon>Dothideomycetidae</taxon>
        <taxon>Mycosphaerellales</taxon>
        <taxon>Mycosphaerellaceae</taxon>
        <taxon>Zymoseptoria</taxon>
    </lineage>
</organism>
<name>A0A0F4GL05_9PEZI</name>
<protein>
    <submittedName>
        <fullName evidence="2">Uncharacterized protein</fullName>
    </submittedName>
</protein>
<gene>
    <name evidence="2" type="ORF">TI39_contig595g00015</name>
</gene>
<dbReference type="EMBL" id="LAFY01000587">
    <property type="protein sequence ID" value="KJX96885.1"/>
    <property type="molecule type" value="Genomic_DNA"/>
</dbReference>
<evidence type="ECO:0000313" key="2">
    <source>
        <dbReference type="EMBL" id="KJX96885.1"/>
    </source>
</evidence>
<dbReference type="AlphaFoldDB" id="A0A0F4GL05"/>
<dbReference type="OrthoDB" id="3641224at2759"/>
<dbReference type="Proteomes" id="UP000033647">
    <property type="component" value="Unassembled WGS sequence"/>
</dbReference>
<dbReference type="STRING" id="1047168.A0A0F4GL05"/>
<proteinExistence type="predicted"/>
<keyword evidence="3" id="KW-1185">Reference proteome</keyword>